<accession>A0ABP1N077</accession>
<evidence type="ECO:0000313" key="2">
    <source>
        <dbReference type="EMBL" id="CAL7934339.1"/>
    </source>
</evidence>
<protein>
    <recommendedName>
        <fullName evidence="4">Transmembrane protein</fullName>
    </recommendedName>
</protein>
<evidence type="ECO:0000313" key="3">
    <source>
        <dbReference type="Proteomes" id="UP001642520"/>
    </source>
</evidence>
<gene>
    <name evidence="2" type="ORF">XYLVIOL_LOCUS968</name>
</gene>
<proteinExistence type="predicted"/>
<sequence>MDSVDYILLLLYRVRRSRVGTLVSARIQLHLPRYSPLFSHFIRFLLFVLRGSSPFFPFDPFLSSVRFVLFFLLFFFFNRSAVSRTKQRFFSIPSTKREFRDQRLRQQHHGHVDSIKQRGRRLILSWTAARGAGGSFARASQAGFSPWEGHKACCDHFCDGPFRRSSLVDRLEVADRVF</sequence>
<reference evidence="2 3" key="1">
    <citation type="submission" date="2024-08" db="EMBL/GenBank/DDBJ databases">
        <authorList>
            <person name="Will J Nash"/>
            <person name="Angela Man"/>
            <person name="Seanna McTaggart"/>
            <person name="Kendall Baker"/>
            <person name="Tom Barker"/>
            <person name="Leah Catchpole"/>
            <person name="Alex Durrant"/>
            <person name="Karim Gharbi"/>
            <person name="Naomi Irish"/>
            <person name="Gemy Kaithakottil"/>
            <person name="Debby Ku"/>
            <person name="Aaliyah Providence"/>
            <person name="Felix Shaw"/>
            <person name="David Swarbreck"/>
            <person name="Chris Watkins"/>
            <person name="Ann M. McCartney"/>
            <person name="Giulio Formenti"/>
            <person name="Alice Mouton"/>
            <person name="Noel Vella"/>
            <person name="Bjorn M von Reumont"/>
            <person name="Adriana Vella"/>
            <person name="Wilfried Haerty"/>
        </authorList>
    </citation>
    <scope>NUCLEOTIDE SEQUENCE [LARGE SCALE GENOMIC DNA]</scope>
</reference>
<comment type="caution">
    <text evidence="2">The sequence shown here is derived from an EMBL/GenBank/DDBJ whole genome shotgun (WGS) entry which is preliminary data.</text>
</comment>
<organism evidence="2 3">
    <name type="scientific">Xylocopa violacea</name>
    <name type="common">Violet carpenter bee</name>
    <name type="synonym">Apis violacea</name>
    <dbReference type="NCBI Taxonomy" id="135666"/>
    <lineage>
        <taxon>Eukaryota</taxon>
        <taxon>Metazoa</taxon>
        <taxon>Ecdysozoa</taxon>
        <taxon>Arthropoda</taxon>
        <taxon>Hexapoda</taxon>
        <taxon>Insecta</taxon>
        <taxon>Pterygota</taxon>
        <taxon>Neoptera</taxon>
        <taxon>Endopterygota</taxon>
        <taxon>Hymenoptera</taxon>
        <taxon>Apocrita</taxon>
        <taxon>Aculeata</taxon>
        <taxon>Apoidea</taxon>
        <taxon>Anthophila</taxon>
        <taxon>Apidae</taxon>
        <taxon>Xylocopa</taxon>
        <taxon>Xylocopa</taxon>
    </lineage>
</organism>
<dbReference type="EMBL" id="CAXAJV020001281">
    <property type="protein sequence ID" value="CAL7934339.1"/>
    <property type="molecule type" value="Genomic_DNA"/>
</dbReference>
<feature type="transmembrane region" description="Helical" evidence="1">
    <location>
        <begin position="61"/>
        <end position="78"/>
    </location>
</feature>
<keyword evidence="1" id="KW-1133">Transmembrane helix</keyword>
<evidence type="ECO:0000256" key="1">
    <source>
        <dbReference type="SAM" id="Phobius"/>
    </source>
</evidence>
<dbReference type="Proteomes" id="UP001642520">
    <property type="component" value="Unassembled WGS sequence"/>
</dbReference>
<keyword evidence="1" id="KW-0812">Transmembrane</keyword>
<keyword evidence="1" id="KW-0472">Membrane</keyword>
<keyword evidence="3" id="KW-1185">Reference proteome</keyword>
<name>A0ABP1N077_XYLVO</name>
<evidence type="ECO:0008006" key="4">
    <source>
        <dbReference type="Google" id="ProtNLM"/>
    </source>
</evidence>